<feature type="domain" description="DUF7794" evidence="2">
    <location>
        <begin position="23"/>
        <end position="292"/>
    </location>
</feature>
<feature type="chain" id="PRO_5043421896" description="DUF7794 domain-containing protein" evidence="1">
    <location>
        <begin position="21"/>
        <end position="392"/>
    </location>
</feature>
<evidence type="ECO:0000259" key="2">
    <source>
        <dbReference type="Pfam" id="PF25070"/>
    </source>
</evidence>
<dbReference type="InterPro" id="IPR056696">
    <property type="entry name" value="DUF7794"/>
</dbReference>
<evidence type="ECO:0000256" key="1">
    <source>
        <dbReference type="SAM" id="SignalP"/>
    </source>
</evidence>
<dbReference type="Proteomes" id="UP001140949">
    <property type="component" value="Unassembled WGS sequence"/>
</dbReference>
<proteinExistence type="predicted"/>
<sequence>MATKLNLLIFLCMLVLQSRAEISGSVVFLDAPGHSFFRSRPSEIDGEEKPLSTNEVAATISVLLGSAPPASLSADSSAKLNEVLFPNPFDRPSAVFLLEVVGINDPLLPIVYSNGKVGSTFSSSVIDSDRASIQLTDEDEVSVTYIDGPLCDKCDAAYVEKELSDLAQWLEGTYIGSPDSLDGKLSFSLSSDSSFNLQMSKESDRHFALSLVALRKNIKKTVEFNEDFTGNSMSTAELLIGQFTGIEALKEEYGSGHTVQQGMELLKATLTKSFELLQKSHGGKIVGVLLSNSKPNPELGAMIDVKISARESRWLEEAKLPNATTIAEVILVRRSLALITGIILLVSTLIGISEQLPRIYRVSSPMVTTRRNPGQEWVFLFCFTHLYVNLFF</sequence>
<protein>
    <recommendedName>
        <fullName evidence="2">DUF7794 domain-containing protein</fullName>
    </recommendedName>
</protein>
<keyword evidence="4" id="KW-1185">Reference proteome</keyword>
<comment type="caution">
    <text evidence="3">The sequence shown here is derived from an EMBL/GenBank/DDBJ whole genome shotgun (WGS) entry which is preliminary data.</text>
</comment>
<accession>A0AAX6FLA7</accession>
<feature type="signal peptide" evidence="1">
    <location>
        <begin position="1"/>
        <end position="20"/>
    </location>
</feature>
<reference evidence="3" key="1">
    <citation type="journal article" date="2023" name="GigaByte">
        <title>Genome assembly of the bearded iris, Iris pallida Lam.</title>
        <authorList>
            <person name="Bruccoleri R.E."/>
            <person name="Oakeley E.J."/>
            <person name="Faust A.M.E."/>
            <person name="Altorfer M."/>
            <person name="Dessus-Babus S."/>
            <person name="Burckhardt D."/>
            <person name="Oertli M."/>
            <person name="Naumann U."/>
            <person name="Petersen F."/>
            <person name="Wong J."/>
        </authorList>
    </citation>
    <scope>NUCLEOTIDE SEQUENCE</scope>
    <source>
        <strain evidence="3">GSM-AAB239-AS_SAM_17_03QT</strain>
    </source>
</reference>
<dbReference type="AlphaFoldDB" id="A0AAX6FLA7"/>
<keyword evidence="1" id="KW-0732">Signal</keyword>
<dbReference type="EMBL" id="JANAVB010027998">
    <property type="protein sequence ID" value="KAJ6817063.1"/>
    <property type="molecule type" value="Genomic_DNA"/>
</dbReference>
<dbReference type="Pfam" id="PF25070">
    <property type="entry name" value="DUF7794"/>
    <property type="match status" value="1"/>
</dbReference>
<reference evidence="3" key="2">
    <citation type="submission" date="2023-04" db="EMBL/GenBank/DDBJ databases">
        <authorList>
            <person name="Bruccoleri R.E."/>
            <person name="Oakeley E.J."/>
            <person name="Faust A.-M."/>
            <person name="Dessus-Babus S."/>
            <person name="Altorfer M."/>
            <person name="Burckhardt D."/>
            <person name="Oertli M."/>
            <person name="Naumann U."/>
            <person name="Petersen F."/>
            <person name="Wong J."/>
        </authorList>
    </citation>
    <scope>NUCLEOTIDE SEQUENCE</scope>
    <source>
        <strain evidence="3">GSM-AAB239-AS_SAM_17_03QT</strain>
        <tissue evidence="3">Leaf</tissue>
    </source>
</reference>
<gene>
    <name evidence="3" type="ORF">M6B38_413005</name>
</gene>
<evidence type="ECO:0000313" key="4">
    <source>
        <dbReference type="Proteomes" id="UP001140949"/>
    </source>
</evidence>
<dbReference type="GO" id="GO:0012505">
    <property type="term" value="C:endomembrane system"/>
    <property type="evidence" value="ECO:0007669"/>
    <property type="project" value="TreeGrafter"/>
</dbReference>
<organism evidence="3 4">
    <name type="scientific">Iris pallida</name>
    <name type="common">Sweet iris</name>
    <dbReference type="NCBI Taxonomy" id="29817"/>
    <lineage>
        <taxon>Eukaryota</taxon>
        <taxon>Viridiplantae</taxon>
        <taxon>Streptophyta</taxon>
        <taxon>Embryophyta</taxon>
        <taxon>Tracheophyta</taxon>
        <taxon>Spermatophyta</taxon>
        <taxon>Magnoliopsida</taxon>
        <taxon>Liliopsida</taxon>
        <taxon>Asparagales</taxon>
        <taxon>Iridaceae</taxon>
        <taxon>Iridoideae</taxon>
        <taxon>Irideae</taxon>
        <taxon>Iris</taxon>
    </lineage>
</organism>
<name>A0AAX6FLA7_IRIPA</name>
<dbReference type="PANTHER" id="PTHR37735">
    <property type="entry name" value="OS08G0567000 PROTEIN"/>
    <property type="match status" value="1"/>
</dbReference>
<dbReference type="PANTHER" id="PTHR37735:SF1">
    <property type="entry name" value="OS08G0567000 PROTEIN"/>
    <property type="match status" value="1"/>
</dbReference>
<evidence type="ECO:0000313" key="3">
    <source>
        <dbReference type="EMBL" id="KAJ6817063.1"/>
    </source>
</evidence>